<dbReference type="AlphaFoldDB" id="A0A5C6A382"/>
<dbReference type="InterPro" id="IPR052340">
    <property type="entry name" value="RNase_Y/CdgJ"/>
</dbReference>
<feature type="domain" description="HDOD" evidence="1">
    <location>
        <begin position="62"/>
        <end position="259"/>
    </location>
</feature>
<dbReference type="InterPro" id="IPR013976">
    <property type="entry name" value="HDOD"/>
</dbReference>
<dbReference type="OrthoDB" id="9788446at2"/>
<dbReference type="Proteomes" id="UP000320176">
    <property type="component" value="Unassembled WGS sequence"/>
</dbReference>
<dbReference type="InterPro" id="IPR006675">
    <property type="entry name" value="HDIG_dom"/>
</dbReference>
<dbReference type="EMBL" id="SJPN01000008">
    <property type="protein sequence ID" value="TWT93825.1"/>
    <property type="molecule type" value="Genomic_DNA"/>
</dbReference>
<dbReference type="Pfam" id="PF08668">
    <property type="entry name" value="HDOD"/>
    <property type="match status" value="1"/>
</dbReference>
<dbReference type="PANTHER" id="PTHR33525">
    <property type="match status" value="1"/>
</dbReference>
<comment type="caution">
    <text evidence="2">The sequence shown here is derived from an EMBL/GenBank/DDBJ whole genome shotgun (WGS) entry which is preliminary data.</text>
</comment>
<dbReference type="PANTHER" id="PTHR33525:SF3">
    <property type="entry name" value="RIBONUCLEASE Y"/>
    <property type="match status" value="1"/>
</dbReference>
<name>A0A5C6A382_9BACT</name>
<sequence>MASFPHLGVFAQLKSAWGRIIRKVSPTHRLRLTYNLEIPMIVQSSTVPRILQRAIANRATELTMLPAIAMEALKLARDPDCTVEQFANLVAKDMALASEILLLANSPIYRTRGSKVSSLRLAVVRLGLRQCRNLVLSCSASSLMKRMPVQHEWVRKVLWQHSYRTAMTCTYLNTKLRLGFEGEEITAGLLHDLGRMLLAIAAPEDAADADDLSFCDEDQQLSQERMILGADHCSFGAWFAKKQGLPDDLVAAIEHHHQPHDDHPFGKLISLVATADHMANHFQRFEEAGDYDITSNPGAHALADLGYPKLLCDDASICENVFSIVLGGDEEA</sequence>
<dbReference type="Gene3D" id="1.10.3210.10">
    <property type="entry name" value="Hypothetical protein af1432"/>
    <property type="match status" value="1"/>
</dbReference>
<dbReference type="NCBIfam" id="TIGR00277">
    <property type="entry name" value="HDIG"/>
    <property type="match status" value="1"/>
</dbReference>
<accession>A0A5C6A382</accession>
<evidence type="ECO:0000313" key="3">
    <source>
        <dbReference type="Proteomes" id="UP000320176"/>
    </source>
</evidence>
<organism evidence="2 3">
    <name type="scientific">Stieleria varia</name>
    <dbReference type="NCBI Taxonomy" id="2528005"/>
    <lineage>
        <taxon>Bacteria</taxon>
        <taxon>Pseudomonadati</taxon>
        <taxon>Planctomycetota</taxon>
        <taxon>Planctomycetia</taxon>
        <taxon>Pirellulales</taxon>
        <taxon>Pirellulaceae</taxon>
        <taxon>Stieleria</taxon>
    </lineage>
</organism>
<evidence type="ECO:0000259" key="1">
    <source>
        <dbReference type="PROSITE" id="PS51833"/>
    </source>
</evidence>
<dbReference type="SUPFAM" id="SSF109604">
    <property type="entry name" value="HD-domain/PDEase-like"/>
    <property type="match status" value="1"/>
</dbReference>
<proteinExistence type="predicted"/>
<protein>
    <submittedName>
        <fullName evidence="2">HDOD domain protein</fullName>
    </submittedName>
</protein>
<keyword evidence="3" id="KW-1185">Reference proteome</keyword>
<dbReference type="PROSITE" id="PS51833">
    <property type="entry name" value="HDOD"/>
    <property type="match status" value="1"/>
</dbReference>
<gene>
    <name evidence="2" type="ORF">Pla52n_56530</name>
</gene>
<reference evidence="2 3" key="1">
    <citation type="submission" date="2019-02" db="EMBL/GenBank/DDBJ databases">
        <title>Deep-cultivation of Planctomycetes and their phenomic and genomic characterization uncovers novel biology.</title>
        <authorList>
            <person name="Wiegand S."/>
            <person name="Jogler M."/>
            <person name="Boedeker C."/>
            <person name="Pinto D."/>
            <person name="Vollmers J."/>
            <person name="Rivas-Marin E."/>
            <person name="Kohn T."/>
            <person name="Peeters S.H."/>
            <person name="Heuer A."/>
            <person name="Rast P."/>
            <person name="Oberbeckmann S."/>
            <person name="Bunk B."/>
            <person name="Jeske O."/>
            <person name="Meyerdierks A."/>
            <person name="Storesund J.E."/>
            <person name="Kallscheuer N."/>
            <person name="Luecker S."/>
            <person name="Lage O.M."/>
            <person name="Pohl T."/>
            <person name="Merkel B.J."/>
            <person name="Hornburger P."/>
            <person name="Mueller R.-W."/>
            <person name="Bruemmer F."/>
            <person name="Labrenz M."/>
            <person name="Spormann A.M."/>
            <person name="Op Den Camp H."/>
            <person name="Overmann J."/>
            <person name="Amann R."/>
            <person name="Jetten M.S.M."/>
            <person name="Mascher T."/>
            <person name="Medema M.H."/>
            <person name="Devos D.P."/>
            <person name="Kaster A.-K."/>
            <person name="Ovreas L."/>
            <person name="Rohde M."/>
            <person name="Galperin M.Y."/>
            <person name="Jogler C."/>
        </authorList>
    </citation>
    <scope>NUCLEOTIDE SEQUENCE [LARGE SCALE GENOMIC DNA]</scope>
    <source>
        <strain evidence="2 3">Pla52n</strain>
    </source>
</reference>
<evidence type="ECO:0000313" key="2">
    <source>
        <dbReference type="EMBL" id="TWT93825.1"/>
    </source>
</evidence>